<protein>
    <submittedName>
        <fullName evidence="1">Uncharacterized protein</fullName>
    </submittedName>
</protein>
<evidence type="ECO:0000313" key="2">
    <source>
        <dbReference type="Proteomes" id="UP001162501"/>
    </source>
</evidence>
<accession>A0ACB0EV09</accession>
<reference evidence="1" key="1">
    <citation type="submission" date="2023-05" db="EMBL/GenBank/DDBJ databases">
        <authorList>
            <consortium name="ELIXIR-Norway"/>
        </authorList>
    </citation>
    <scope>NUCLEOTIDE SEQUENCE</scope>
</reference>
<dbReference type="Proteomes" id="UP001162501">
    <property type="component" value="Chromosome 27"/>
</dbReference>
<gene>
    <name evidence="1" type="ORF">MRATA1EN3_LOCUS15855</name>
</gene>
<sequence length="200" mass="20705">MHTAPPRARAHARAPVTHTHTRTAIARMEQGGSQAGCGGRREPETERAQRPEAPGTRARARRPRRALRRGRPQRRPAELQESGAGLGPAARCTPFLPARPPELEGSRSRPGWCEGSCWLAVLARKGGGGPGRAAGGPRGQEPAGRAGRPGGTGRPCAKRAGRPGLRAAAGAGAAASRAERAVQPSALRLPEENPAAPALG</sequence>
<name>A0ACB0EV09_RANTA</name>
<organism evidence="1 2">
    <name type="scientific">Rangifer tarandus platyrhynchus</name>
    <name type="common">Svalbard reindeer</name>
    <dbReference type="NCBI Taxonomy" id="3082113"/>
    <lineage>
        <taxon>Eukaryota</taxon>
        <taxon>Metazoa</taxon>
        <taxon>Chordata</taxon>
        <taxon>Craniata</taxon>
        <taxon>Vertebrata</taxon>
        <taxon>Euteleostomi</taxon>
        <taxon>Mammalia</taxon>
        <taxon>Eutheria</taxon>
        <taxon>Laurasiatheria</taxon>
        <taxon>Artiodactyla</taxon>
        <taxon>Ruminantia</taxon>
        <taxon>Pecora</taxon>
        <taxon>Cervidae</taxon>
        <taxon>Odocoileinae</taxon>
        <taxon>Rangifer</taxon>
    </lineage>
</organism>
<evidence type="ECO:0000313" key="1">
    <source>
        <dbReference type="EMBL" id="CAI9704642.1"/>
    </source>
</evidence>
<dbReference type="EMBL" id="OX596111">
    <property type="protein sequence ID" value="CAI9704642.1"/>
    <property type="molecule type" value="Genomic_DNA"/>
</dbReference>
<proteinExistence type="predicted"/>